<feature type="region of interest" description="Disordered" evidence="1">
    <location>
        <begin position="282"/>
        <end position="302"/>
    </location>
</feature>
<dbReference type="EMBL" id="CAUWAG010000019">
    <property type="protein sequence ID" value="CAJ2512293.1"/>
    <property type="molecule type" value="Genomic_DNA"/>
</dbReference>
<comment type="caution">
    <text evidence="4">The sequence shown here is derived from an EMBL/GenBank/DDBJ whole genome shotgun (WGS) entry which is preliminary data.</text>
</comment>
<proteinExistence type="predicted"/>
<name>A0AAI8VWE8_9PEZI</name>
<dbReference type="InterPro" id="IPR057559">
    <property type="entry name" value="SAM_6"/>
</dbReference>
<feature type="region of interest" description="Disordered" evidence="1">
    <location>
        <begin position="1"/>
        <end position="26"/>
    </location>
</feature>
<feature type="domain" description="DUF7102" evidence="2">
    <location>
        <begin position="561"/>
        <end position="723"/>
    </location>
</feature>
<evidence type="ECO:0000259" key="3">
    <source>
        <dbReference type="Pfam" id="PF23395"/>
    </source>
</evidence>
<dbReference type="Proteomes" id="UP001295740">
    <property type="component" value="Unassembled WGS sequence"/>
</dbReference>
<evidence type="ECO:0000313" key="5">
    <source>
        <dbReference type="Proteomes" id="UP001295740"/>
    </source>
</evidence>
<gene>
    <name evidence="4" type="ORF">KHLLAP_LOCUS12761</name>
</gene>
<keyword evidence="5" id="KW-1185">Reference proteome</keyword>
<organism evidence="4 5">
    <name type="scientific">Anthostomella pinea</name>
    <dbReference type="NCBI Taxonomy" id="933095"/>
    <lineage>
        <taxon>Eukaryota</taxon>
        <taxon>Fungi</taxon>
        <taxon>Dikarya</taxon>
        <taxon>Ascomycota</taxon>
        <taxon>Pezizomycotina</taxon>
        <taxon>Sordariomycetes</taxon>
        <taxon>Xylariomycetidae</taxon>
        <taxon>Xylariales</taxon>
        <taxon>Xylariaceae</taxon>
        <taxon>Anthostomella</taxon>
    </lineage>
</organism>
<protein>
    <submittedName>
        <fullName evidence="4">Uu.00g053080.m01.CDS01</fullName>
    </submittedName>
</protein>
<dbReference type="Pfam" id="PF23394">
    <property type="entry name" value="DUF7102"/>
    <property type="match status" value="1"/>
</dbReference>
<reference evidence="4" key="1">
    <citation type="submission" date="2023-10" db="EMBL/GenBank/DDBJ databases">
        <authorList>
            <person name="Hackl T."/>
        </authorList>
    </citation>
    <scope>NUCLEOTIDE SEQUENCE</scope>
</reference>
<dbReference type="InterPro" id="IPR055528">
    <property type="entry name" value="DUF7102"/>
</dbReference>
<feature type="compositionally biased region" description="Polar residues" evidence="1">
    <location>
        <begin position="8"/>
        <end position="20"/>
    </location>
</feature>
<evidence type="ECO:0000259" key="2">
    <source>
        <dbReference type="Pfam" id="PF23394"/>
    </source>
</evidence>
<evidence type="ECO:0000256" key="1">
    <source>
        <dbReference type="SAM" id="MobiDB-lite"/>
    </source>
</evidence>
<accession>A0AAI8VWE8</accession>
<dbReference type="AlphaFoldDB" id="A0AAI8VWE8"/>
<sequence>MDGPDTQLLVQSNDEVSSQPDEYARENGLSVDSQVDPLSFVLLSHALPHTTPDIRPSNLTSDASLCQLRLPRFHHRNEQLHVSKESLELPNKVIQRNNDAEGAAFKSTQYETRVRISKLKLEPPLLRSDPDYDCRELARAIHHQRYSRIDPATIPSELLDTDLDESLDFPRSAYQFKQQLDITTRDEKLDIPKEALYHLARFLHDDWTEDDQRQILVDAAPRRKVFRMISVTPPLSPPLRDTEFFIPDDTVCQVPLTSDPSSLLSDDCKAAEADLFQEDAAQEGDSTGLEFSTPELPPLGDTPFLSPGRPKLSSIMVEAPLSPLPSSSNMPLNLPELTKSMDMDRILDDTQAERSGSTANQDDDVTFDDDILDKMGDNTASVIRSIEQENLDVADALVRVDIPHMDFSIPEPEWKNLPMNASAHLQCILETFDGLDNVTRWPKNARTEQELPWLPFPSTAGQVSLVESIEDDGSMQYLLHLSDVAEVPTSADYVWKQPGLAILREEEDDEEEFEPAKTPGLEDALTTLVRKRRLEIEISITEMDGTAMEMDSTAMDMIPSSSSLDRGLFSRLEKLYPTAEIIERDFDRFNTLAWNRHSISRSPIISPLAAEADIIVSPATGIILTTILEAIQKPHPGHKGQSAIRERVSSIALRYERLVILVSEGNRFDETARDLTPFETAAYAEFVGFVASLDMSAHVYYIGGGQETLAKWMVSFAARYAPEAAEIRDLMVEDETHWEVFLRRAGMNAYAAQAILGRLKAPDGTPEEDFAAHGLPALLRMTPVERVQRFGRLMGGHRVLNRINKVLETRWG</sequence>
<evidence type="ECO:0000313" key="4">
    <source>
        <dbReference type="EMBL" id="CAJ2512293.1"/>
    </source>
</evidence>
<dbReference type="Pfam" id="PF23395">
    <property type="entry name" value="SAM_6"/>
    <property type="match status" value="1"/>
</dbReference>
<feature type="domain" description="SAM-like" evidence="3">
    <location>
        <begin position="733"/>
        <end position="807"/>
    </location>
</feature>